<feature type="compositionally biased region" description="Basic and acidic residues" evidence="1">
    <location>
        <begin position="416"/>
        <end position="428"/>
    </location>
</feature>
<name>A0ABP0E7M5_9ASCO</name>
<evidence type="ECO:0008006" key="4">
    <source>
        <dbReference type="Google" id="ProtNLM"/>
    </source>
</evidence>
<protein>
    <recommendedName>
        <fullName evidence="4">Altered inheritance of mitochondria protein 44</fullName>
    </recommendedName>
</protein>
<reference evidence="2 3" key="1">
    <citation type="submission" date="2024-01" db="EMBL/GenBank/DDBJ databases">
        <authorList>
            <consortium name="Genoscope - CEA"/>
            <person name="William W."/>
        </authorList>
    </citation>
    <scope>NUCLEOTIDE SEQUENCE [LARGE SCALE GENOMIC DNA]</scope>
    <source>
        <strain evidence="2 3">29B2s-10</strain>
    </source>
</reference>
<dbReference type="Proteomes" id="UP001497600">
    <property type="component" value="Chromosome B"/>
</dbReference>
<feature type="region of interest" description="Disordered" evidence="1">
    <location>
        <begin position="397"/>
        <end position="447"/>
    </location>
</feature>
<feature type="compositionally biased region" description="Polar residues" evidence="1">
    <location>
        <begin position="645"/>
        <end position="662"/>
    </location>
</feature>
<feature type="compositionally biased region" description="Basic and acidic residues" evidence="1">
    <location>
        <begin position="17"/>
        <end position="27"/>
    </location>
</feature>
<feature type="compositionally biased region" description="Basic residues" evidence="1">
    <location>
        <begin position="351"/>
        <end position="365"/>
    </location>
</feature>
<evidence type="ECO:0000313" key="3">
    <source>
        <dbReference type="Proteomes" id="UP001497600"/>
    </source>
</evidence>
<feature type="region of interest" description="Disordered" evidence="1">
    <location>
        <begin position="313"/>
        <end position="384"/>
    </location>
</feature>
<proteinExistence type="predicted"/>
<keyword evidence="3" id="KW-1185">Reference proteome</keyword>
<organism evidence="2 3">
    <name type="scientific">[Candida] anglica</name>
    <dbReference type="NCBI Taxonomy" id="148631"/>
    <lineage>
        <taxon>Eukaryota</taxon>
        <taxon>Fungi</taxon>
        <taxon>Dikarya</taxon>
        <taxon>Ascomycota</taxon>
        <taxon>Saccharomycotina</taxon>
        <taxon>Pichiomycetes</taxon>
        <taxon>Debaryomycetaceae</taxon>
        <taxon>Kurtzmaniella</taxon>
    </lineage>
</organism>
<evidence type="ECO:0000256" key="1">
    <source>
        <dbReference type="SAM" id="MobiDB-lite"/>
    </source>
</evidence>
<feature type="region of interest" description="Disordered" evidence="1">
    <location>
        <begin position="1"/>
        <end position="37"/>
    </location>
</feature>
<feature type="compositionally biased region" description="Basic residues" evidence="1">
    <location>
        <begin position="313"/>
        <end position="332"/>
    </location>
</feature>
<feature type="compositionally biased region" description="Low complexity" evidence="1">
    <location>
        <begin position="222"/>
        <end position="243"/>
    </location>
</feature>
<sequence>MNMDQSVMQPPPPPVPSKDKPVQDTRLRPSSISSDSTPSLPLSIPYYYIANNSNSFDTVNLLNTFTAQPLYSNTSHLNISSPVKSEFSINHNPNARHQSPAPGVPETPTGVGAYDPKTAAAAAAVGAGAAPGAGASGVPGTVTIQTPSRPGPMYQAPVSEEALFNQVPKRFSQFILDQQNPYMVQKIDGLSMNSLSLYSGGDPYGDPNNFNHVSGKQSYSLTTSSNNNNNNNNKKKSTTSSSSGDKRDISDSMGSQATIFSTRPQDFGANTPPLVGLQRKKAIKDKNGGWIFRLKIRMKKMASKLKYVFKVKRRKSMKKKTKTSNKSARRKQSVATDEKPRGMFAQFSRSRSLRKKGKGYNRNIKKLQISAPANNPDLGKTSGELEKVPLDSELRQKAGAQVGHSFEKDDDSDIIGGKKPESMKKLADPPRTMAPPPIKPATLGSRSFSSAELPEATAIRKSMHAPILDEHIEAALVEAWRSYLSHVLTSRIKLRQEINFFQSLNRSESYVFGPVDTESEGGSVIDRAASTIKSSSKSRVATSATITSKSTPVPAKSEPLRTLSVMSTSSNSSVESELSVLDPSTAQFNTSYANRHSVLGEMLDYTSDDTGSITSTSSSTYSESHISNEDIGIGKRYGTVIRRSGANSLQGSTQSLPRQGSLSPIRRSHGYSSGLSSAGSR</sequence>
<dbReference type="EMBL" id="OZ004254">
    <property type="protein sequence ID" value="CAK7896909.1"/>
    <property type="molecule type" value="Genomic_DNA"/>
</dbReference>
<accession>A0ABP0E7M5</accession>
<feature type="compositionally biased region" description="Low complexity" evidence="1">
    <location>
        <begin position="28"/>
        <end position="37"/>
    </location>
</feature>
<feature type="region of interest" description="Disordered" evidence="1">
    <location>
        <begin position="208"/>
        <end position="252"/>
    </location>
</feature>
<feature type="compositionally biased region" description="Polar residues" evidence="1">
    <location>
        <begin position="208"/>
        <end position="221"/>
    </location>
</feature>
<feature type="compositionally biased region" description="Polar residues" evidence="1">
    <location>
        <begin position="670"/>
        <end position="681"/>
    </location>
</feature>
<evidence type="ECO:0000313" key="2">
    <source>
        <dbReference type="EMBL" id="CAK7896909.1"/>
    </source>
</evidence>
<feature type="region of interest" description="Disordered" evidence="1">
    <location>
        <begin position="644"/>
        <end position="681"/>
    </location>
</feature>
<gene>
    <name evidence="2" type="ORF">CAAN4_B07360</name>
</gene>